<keyword evidence="8" id="KW-0238">DNA-binding</keyword>
<feature type="region of interest" description="Disordered" evidence="14">
    <location>
        <begin position="306"/>
        <end position="325"/>
    </location>
</feature>
<dbReference type="RefSeq" id="XP_022671593.1">
    <property type="nucleotide sequence ID" value="XM_022815858.1"/>
</dbReference>
<evidence type="ECO:0000256" key="3">
    <source>
        <dbReference type="ARBA" id="ARBA00022692"/>
    </source>
</evidence>
<sequence length="547" mass="60865">MVQMSRHFSLLKPEHGRQYRSPSPASTMTSLDTLNFFDFLDRDPIDSIFDKEPSLLSDFPSELENDYIPNEDSSVEFWTKYLTNGDTAGSQLCIPDIEEVDIKKESIDPLAMCEHSYCSQAVQPKEQQATPNDHSHTKGGFVNGSYPSSTMKQEPPNSPHFSTSSGVSSCGGEEEDTGDEDIELDVTSSPVYEEELCDVEEVEEIDEEDVLQTDIAADIIITSSDAPARSLTGIGGRERPHKIITTTAIKTLKRGRGQHEGRTITGPGGTLVLTDEEVRLMKKEGVSIPSQLPLTKHEERELKKIRRKIRNKQSAQDSRKRKKEYVDGLESKVKACSQQNVQLQRKVESLERQNNSLLMQLRRLQNQISGQQHQQHGSVSGTTNNGAQTSTCVMVLLLSFSLLLLPNLKNSFYHQSKGSNNQQRELEKLNGELLARLGEQASGESADMPATIKSRSLLFSKEDLVMKCPAQLGYREEPVSDDDDEDNVSNGGSKVTRAWKSNNVSSEELRLSLKRLPSPPLIPPMASDEESDDGSSNATKRGRFMNM</sequence>
<comment type="similarity">
    <text evidence="2">Belongs to the bZIP family. ATF subfamily.</text>
</comment>
<organism evidence="16 17">
    <name type="scientific">Varroa destructor</name>
    <name type="common">Honeybee mite</name>
    <dbReference type="NCBI Taxonomy" id="109461"/>
    <lineage>
        <taxon>Eukaryota</taxon>
        <taxon>Metazoa</taxon>
        <taxon>Ecdysozoa</taxon>
        <taxon>Arthropoda</taxon>
        <taxon>Chelicerata</taxon>
        <taxon>Arachnida</taxon>
        <taxon>Acari</taxon>
        <taxon>Parasitiformes</taxon>
        <taxon>Mesostigmata</taxon>
        <taxon>Gamasina</taxon>
        <taxon>Dermanyssoidea</taxon>
        <taxon>Varroidae</taxon>
        <taxon>Varroa</taxon>
    </lineage>
</organism>
<dbReference type="KEGG" id="vde:111254718"/>
<dbReference type="PANTHER" id="PTHR45996">
    <property type="entry name" value="AGAP001464-PB"/>
    <property type="match status" value="1"/>
</dbReference>
<keyword evidence="12" id="KW-0325">Glycoprotein</keyword>
<protein>
    <recommendedName>
        <fullName evidence="15">BZIP domain-containing protein</fullName>
    </recommendedName>
</protein>
<keyword evidence="9" id="KW-0472">Membrane</keyword>
<dbReference type="InterPro" id="IPR046347">
    <property type="entry name" value="bZIP_sf"/>
</dbReference>
<keyword evidence="4" id="KW-0256">Endoplasmic reticulum</keyword>
<dbReference type="GeneID" id="111254718"/>
<dbReference type="InterPro" id="IPR004827">
    <property type="entry name" value="bZIP"/>
</dbReference>
<evidence type="ECO:0000256" key="7">
    <source>
        <dbReference type="ARBA" id="ARBA00023015"/>
    </source>
</evidence>
<dbReference type="OrthoDB" id="674948at2759"/>
<feature type="compositionally biased region" description="Low complexity" evidence="14">
    <location>
        <begin position="162"/>
        <end position="171"/>
    </location>
</feature>
<dbReference type="FunFam" id="1.20.5.170:FF:000042">
    <property type="entry name" value="Cyclic AMP-responsive element-binding protein 3-like protein 3"/>
    <property type="match status" value="1"/>
</dbReference>
<dbReference type="CDD" id="cd14689">
    <property type="entry name" value="bZIP_CREB3"/>
    <property type="match status" value="1"/>
</dbReference>
<evidence type="ECO:0000313" key="17">
    <source>
        <dbReference type="Proteomes" id="UP000594260"/>
    </source>
</evidence>
<keyword evidence="7" id="KW-0805">Transcription regulation</keyword>
<keyword evidence="13" id="KW-0539">Nucleus</keyword>
<evidence type="ECO:0000256" key="1">
    <source>
        <dbReference type="ARBA" id="ARBA00004648"/>
    </source>
</evidence>
<evidence type="ECO:0000259" key="15">
    <source>
        <dbReference type="PROSITE" id="PS50217"/>
    </source>
</evidence>
<dbReference type="Proteomes" id="UP000594260">
    <property type="component" value="Unplaced"/>
</dbReference>
<evidence type="ECO:0000256" key="8">
    <source>
        <dbReference type="ARBA" id="ARBA00023125"/>
    </source>
</evidence>
<dbReference type="Pfam" id="PF00170">
    <property type="entry name" value="bZIP_1"/>
    <property type="match status" value="1"/>
</dbReference>
<name>A0A7M7KWD8_VARDE</name>
<evidence type="ECO:0000256" key="14">
    <source>
        <dbReference type="SAM" id="MobiDB-lite"/>
    </source>
</evidence>
<dbReference type="SMART" id="SM00338">
    <property type="entry name" value="BRLZ"/>
    <property type="match status" value="1"/>
</dbReference>
<evidence type="ECO:0000256" key="6">
    <source>
        <dbReference type="ARBA" id="ARBA00022989"/>
    </source>
</evidence>
<dbReference type="SUPFAM" id="SSF57959">
    <property type="entry name" value="Leucine zipper domain"/>
    <property type="match status" value="1"/>
</dbReference>
<feature type="region of interest" description="Disordered" evidence="14">
    <location>
        <begin position="475"/>
        <end position="547"/>
    </location>
</feature>
<evidence type="ECO:0000256" key="4">
    <source>
        <dbReference type="ARBA" id="ARBA00022824"/>
    </source>
</evidence>
<keyword evidence="17" id="KW-1185">Reference proteome</keyword>
<dbReference type="PROSITE" id="PS50217">
    <property type="entry name" value="BZIP"/>
    <property type="match status" value="1"/>
</dbReference>
<dbReference type="AlphaFoldDB" id="A0A7M7KWD8"/>
<keyword evidence="11" id="KW-0804">Transcription</keyword>
<feature type="region of interest" description="Disordered" evidence="14">
    <location>
        <begin position="124"/>
        <end position="179"/>
    </location>
</feature>
<keyword evidence="6" id="KW-1133">Transmembrane helix</keyword>
<proteinExistence type="inferred from homology"/>
<comment type="subcellular location">
    <subcellularLocation>
        <location evidence="1">Endoplasmic reticulum membrane</location>
        <topology evidence="1">Single-pass type II membrane protein</topology>
    </subcellularLocation>
</comment>
<dbReference type="GO" id="GO:0000978">
    <property type="term" value="F:RNA polymerase II cis-regulatory region sequence-specific DNA binding"/>
    <property type="evidence" value="ECO:0007669"/>
    <property type="project" value="TreeGrafter"/>
</dbReference>
<evidence type="ECO:0000256" key="10">
    <source>
        <dbReference type="ARBA" id="ARBA00023159"/>
    </source>
</evidence>
<dbReference type="Gene3D" id="1.20.5.170">
    <property type="match status" value="1"/>
</dbReference>
<reference evidence="16" key="1">
    <citation type="submission" date="2021-01" db="UniProtKB">
        <authorList>
            <consortium name="EnsemblMetazoa"/>
        </authorList>
    </citation>
    <scope>IDENTIFICATION</scope>
</reference>
<keyword evidence="3" id="KW-0812">Transmembrane</keyword>
<evidence type="ECO:0000256" key="13">
    <source>
        <dbReference type="ARBA" id="ARBA00023242"/>
    </source>
</evidence>
<feature type="domain" description="BZIP" evidence="15">
    <location>
        <begin position="301"/>
        <end position="364"/>
    </location>
</feature>
<dbReference type="PANTHER" id="PTHR45996:SF3">
    <property type="entry name" value="CREB-H TRANSCRIPTION FACTOR HOMOLOG LET-607"/>
    <property type="match status" value="1"/>
</dbReference>
<dbReference type="EnsemblMetazoa" id="XM_022815858">
    <property type="protein sequence ID" value="XP_022671593"/>
    <property type="gene ID" value="LOC111254718"/>
</dbReference>
<evidence type="ECO:0000256" key="2">
    <source>
        <dbReference type="ARBA" id="ARBA00009050"/>
    </source>
</evidence>
<keyword evidence="10" id="KW-0010">Activator</keyword>
<dbReference type="InParanoid" id="A0A7M7KWD8"/>
<dbReference type="GO" id="GO:0005789">
    <property type="term" value="C:endoplasmic reticulum membrane"/>
    <property type="evidence" value="ECO:0007669"/>
    <property type="project" value="UniProtKB-SubCell"/>
</dbReference>
<evidence type="ECO:0000256" key="11">
    <source>
        <dbReference type="ARBA" id="ARBA00023163"/>
    </source>
</evidence>
<dbReference type="GO" id="GO:0005634">
    <property type="term" value="C:nucleus"/>
    <property type="evidence" value="ECO:0007669"/>
    <property type="project" value="TreeGrafter"/>
</dbReference>
<accession>A0A7M7KWD8</accession>
<dbReference type="InterPro" id="IPR051381">
    <property type="entry name" value="CREB_ATF_subfamily"/>
</dbReference>
<keyword evidence="5" id="KW-0735">Signal-anchor</keyword>
<evidence type="ECO:0000256" key="5">
    <source>
        <dbReference type="ARBA" id="ARBA00022968"/>
    </source>
</evidence>
<evidence type="ECO:0000256" key="12">
    <source>
        <dbReference type="ARBA" id="ARBA00023180"/>
    </source>
</evidence>
<evidence type="ECO:0000313" key="16">
    <source>
        <dbReference type="EnsemblMetazoa" id="XP_022671593"/>
    </source>
</evidence>
<evidence type="ECO:0000256" key="9">
    <source>
        <dbReference type="ARBA" id="ARBA00023136"/>
    </source>
</evidence>
<dbReference type="GO" id="GO:0000981">
    <property type="term" value="F:DNA-binding transcription factor activity, RNA polymerase II-specific"/>
    <property type="evidence" value="ECO:0007669"/>
    <property type="project" value="TreeGrafter"/>
</dbReference>